<feature type="region of interest" description="Disordered" evidence="10">
    <location>
        <begin position="401"/>
        <end position="420"/>
    </location>
</feature>
<keyword evidence="3 8" id="KW-0369">Histidine metabolism</keyword>
<evidence type="ECO:0000313" key="11">
    <source>
        <dbReference type="EMBL" id="MDT7833265.1"/>
    </source>
</evidence>
<dbReference type="Proteomes" id="UP001257277">
    <property type="component" value="Unassembled WGS sequence"/>
</dbReference>
<accession>A0ABU3LI01</accession>
<comment type="pathway">
    <text evidence="1 8">Amino-acid degradation; L-histidine degradation into L-glutamate; N-formimidoyl-L-glutamate from L-histidine: step 1/3.</text>
</comment>
<keyword evidence="12" id="KW-1185">Reference proteome</keyword>
<evidence type="ECO:0000256" key="3">
    <source>
        <dbReference type="ARBA" id="ARBA00022808"/>
    </source>
</evidence>
<name>A0ABU3LI01_9FLAO</name>
<dbReference type="InterPro" id="IPR005921">
    <property type="entry name" value="HutH"/>
</dbReference>
<comment type="catalytic activity">
    <reaction evidence="5 8">
        <text>L-histidine = trans-urocanate + NH4(+)</text>
        <dbReference type="Rhea" id="RHEA:21232"/>
        <dbReference type="ChEBI" id="CHEBI:17771"/>
        <dbReference type="ChEBI" id="CHEBI:28938"/>
        <dbReference type="ChEBI" id="CHEBI:57595"/>
        <dbReference type="EC" id="4.3.1.3"/>
    </reaction>
</comment>
<dbReference type="NCBIfam" id="TIGR01225">
    <property type="entry name" value="hutH"/>
    <property type="match status" value="1"/>
</dbReference>
<dbReference type="EMBL" id="JAVTTO010000005">
    <property type="protein sequence ID" value="MDT7833265.1"/>
    <property type="molecule type" value="Genomic_DNA"/>
</dbReference>
<sequence length="501" mass="55104">MTVTHSISSTPLDLQTIYHILYSESKLELSMSASDKIIKCRKYLDDKMDEDSAPIYGINTGFGALYNVKIKGENLQKLQENLVMSHACGTGEEVPQEVVKLMLLLKIQSVSYGHSGVQLETVNRLIDFYNHEIYPVVYTQGSLGASGDLSPLAHLALPLIGMGEAYIDGEKISGQEVLERFGWSKINLQSKEGLALLNGTQFMSAYGVHNLLKCLKLSYLADLIGTISLEAFDGRIEPFNELIHLVRPHKGQIKTAERICEFLEDSTLIAQEKQHVQDPYSFRCMPQVHGATKDTIRFATKTFLTEINSVTDNPNVFVDEDMIVSGGNFHGQPLALALDYLAIAMSELGNISERRIYQLVSGHRHLPPFLVSNPGLNSGFMIPQYTAASIVSQNKQYATPSSVDSIESSDGQEDHVSMGANGATKAKKVVDNIQTILAIELFTASQALSFGKAKSSPFIESLLVAFRDEVSLVGEDRVLHDDIMNASSFIASLEIDSGELF</sequence>
<evidence type="ECO:0000256" key="1">
    <source>
        <dbReference type="ARBA" id="ARBA00005113"/>
    </source>
</evidence>
<dbReference type="Pfam" id="PF00221">
    <property type="entry name" value="Lyase_aromatic"/>
    <property type="match status" value="1"/>
</dbReference>
<evidence type="ECO:0000313" key="12">
    <source>
        <dbReference type="Proteomes" id="UP001257277"/>
    </source>
</evidence>
<dbReference type="CDD" id="cd00332">
    <property type="entry name" value="PAL-HAL"/>
    <property type="match status" value="1"/>
</dbReference>
<evidence type="ECO:0000256" key="7">
    <source>
        <dbReference type="RuleBase" id="RU003954"/>
    </source>
</evidence>
<gene>
    <name evidence="11" type="primary">hutH</name>
    <name evidence="11" type="ORF">RQM59_12795</name>
</gene>
<evidence type="ECO:0000256" key="2">
    <source>
        <dbReference type="ARBA" id="ARBA00012994"/>
    </source>
</evidence>
<dbReference type="InterPro" id="IPR008948">
    <property type="entry name" value="L-Aspartase-like"/>
</dbReference>
<evidence type="ECO:0000256" key="6">
    <source>
        <dbReference type="NCBIfam" id="TIGR01225"/>
    </source>
</evidence>
<dbReference type="PROSITE" id="PS00488">
    <property type="entry name" value="PAL_HISTIDASE"/>
    <property type="match status" value="1"/>
</dbReference>
<dbReference type="InterPro" id="IPR022313">
    <property type="entry name" value="Phe/His_NH3-lyase_AS"/>
</dbReference>
<keyword evidence="4 7" id="KW-0456">Lyase</keyword>
<dbReference type="Gene3D" id="1.20.200.10">
    <property type="entry name" value="Fumarase/aspartase (Central domain)"/>
    <property type="match status" value="1"/>
</dbReference>
<evidence type="ECO:0000256" key="8">
    <source>
        <dbReference type="RuleBase" id="RU004479"/>
    </source>
</evidence>
<dbReference type="NCBIfam" id="NF006871">
    <property type="entry name" value="PRK09367.1"/>
    <property type="match status" value="1"/>
</dbReference>
<dbReference type="EC" id="4.3.1.3" evidence="2 6"/>
<proteinExistence type="inferred from homology"/>
<evidence type="ECO:0000256" key="10">
    <source>
        <dbReference type="SAM" id="MobiDB-lite"/>
    </source>
</evidence>
<dbReference type="InterPro" id="IPR024083">
    <property type="entry name" value="Fumarase/histidase_N"/>
</dbReference>
<evidence type="ECO:0000256" key="4">
    <source>
        <dbReference type="ARBA" id="ARBA00023239"/>
    </source>
</evidence>
<dbReference type="PANTHER" id="PTHR10362">
    <property type="entry name" value="HISTIDINE AMMONIA-LYASE"/>
    <property type="match status" value="1"/>
</dbReference>
<comment type="subcellular location">
    <subcellularLocation>
        <location evidence="9">Cytoplasm</location>
    </subcellularLocation>
</comment>
<dbReference type="Gene3D" id="1.10.275.10">
    <property type="entry name" value="Fumarase/aspartase (N-terminal domain)"/>
    <property type="match status" value="1"/>
</dbReference>
<dbReference type="SUPFAM" id="SSF48557">
    <property type="entry name" value="L-aspartase-like"/>
    <property type="match status" value="1"/>
</dbReference>
<comment type="similarity">
    <text evidence="7">Belongs to the PAL/histidase family.</text>
</comment>
<comment type="caution">
    <text evidence="11">The sequence shown here is derived from an EMBL/GenBank/DDBJ whole genome shotgun (WGS) entry which is preliminary data.</text>
</comment>
<organism evidence="11 12">
    <name type="scientific">Asprobacillus argus</name>
    <dbReference type="NCBI Taxonomy" id="3076534"/>
    <lineage>
        <taxon>Bacteria</taxon>
        <taxon>Pseudomonadati</taxon>
        <taxon>Bacteroidota</taxon>
        <taxon>Flavobacteriia</taxon>
        <taxon>Flavobacteriales</taxon>
        <taxon>Flavobacteriaceae</taxon>
        <taxon>Asprobacillus</taxon>
    </lineage>
</organism>
<dbReference type="RefSeq" id="WP_349242519.1">
    <property type="nucleotide sequence ID" value="NZ_JAVTTO010000005.1"/>
</dbReference>
<dbReference type="InterPro" id="IPR001106">
    <property type="entry name" value="Aromatic_Lyase"/>
</dbReference>
<dbReference type="GO" id="GO:0004397">
    <property type="term" value="F:histidine ammonia-lyase activity"/>
    <property type="evidence" value="ECO:0007669"/>
    <property type="project" value="UniProtKB-EC"/>
</dbReference>
<reference evidence="11 12" key="1">
    <citation type="submission" date="2023-09" db="EMBL/GenBank/DDBJ databases">
        <title>Novel taxa isolated from Blanes Bay.</title>
        <authorList>
            <person name="Rey-Velasco X."/>
            <person name="Lucena T."/>
        </authorList>
    </citation>
    <scope>NUCLEOTIDE SEQUENCE [LARGE SCALE GENOMIC DNA]</scope>
    <source>
        <strain evidence="11 12">S356</strain>
    </source>
</reference>
<evidence type="ECO:0000256" key="5">
    <source>
        <dbReference type="ARBA" id="ARBA00049269"/>
    </source>
</evidence>
<evidence type="ECO:0000256" key="9">
    <source>
        <dbReference type="RuleBase" id="RU004480"/>
    </source>
</evidence>
<protein>
    <recommendedName>
        <fullName evidence="2 6">Histidine ammonia-lyase</fullName>
        <ecNumber evidence="2 6">4.3.1.3</ecNumber>
    </recommendedName>
</protein>